<dbReference type="CDD" id="cd17535">
    <property type="entry name" value="REC_NarL-like"/>
    <property type="match status" value="1"/>
</dbReference>
<dbReference type="RefSeq" id="WP_108115206.1">
    <property type="nucleotide sequence ID" value="NZ_QBKT01000005.1"/>
</dbReference>
<dbReference type="Gene3D" id="3.40.50.2300">
    <property type="match status" value="1"/>
</dbReference>
<dbReference type="InterPro" id="IPR058245">
    <property type="entry name" value="NreC/VraR/RcsB-like_REC"/>
</dbReference>
<dbReference type="GO" id="GO:0006355">
    <property type="term" value="P:regulation of DNA-templated transcription"/>
    <property type="evidence" value="ECO:0007669"/>
    <property type="project" value="InterPro"/>
</dbReference>
<dbReference type="EMBL" id="QBKT01000005">
    <property type="protein sequence ID" value="PTX61095.1"/>
    <property type="molecule type" value="Genomic_DNA"/>
</dbReference>
<keyword evidence="2" id="KW-0238">DNA-binding</keyword>
<dbReference type="OrthoDB" id="9797341at2"/>
<dbReference type="InterPro" id="IPR016032">
    <property type="entry name" value="Sig_transdc_resp-reg_C-effctor"/>
</dbReference>
<protein>
    <submittedName>
        <fullName evidence="6">LuxR family two component transcriptional regulator</fullName>
    </submittedName>
</protein>
<feature type="modified residue" description="4-aspartylphosphate" evidence="3">
    <location>
        <position position="54"/>
    </location>
</feature>
<dbReference type="PRINTS" id="PR00038">
    <property type="entry name" value="HTHLUXR"/>
</dbReference>
<feature type="domain" description="HTH luxR-type" evidence="4">
    <location>
        <begin position="141"/>
        <end position="206"/>
    </location>
</feature>
<dbReference type="AlphaFoldDB" id="A0A2T6BYE2"/>
<dbReference type="InterPro" id="IPR001789">
    <property type="entry name" value="Sig_transdc_resp-reg_receiver"/>
</dbReference>
<dbReference type="CDD" id="cd06170">
    <property type="entry name" value="LuxR_C_like"/>
    <property type="match status" value="1"/>
</dbReference>
<dbReference type="PROSITE" id="PS50110">
    <property type="entry name" value="RESPONSE_REGULATORY"/>
    <property type="match status" value="1"/>
</dbReference>
<dbReference type="InterPro" id="IPR000792">
    <property type="entry name" value="Tscrpt_reg_LuxR_C"/>
</dbReference>
<comment type="caution">
    <text evidence="6">The sequence shown here is derived from an EMBL/GenBank/DDBJ whole genome shotgun (WGS) entry which is preliminary data.</text>
</comment>
<dbReference type="InterPro" id="IPR039420">
    <property type="entry name" value="WalR-like"/>
</dbReference>
<dbReference type="SMART" id="SM00448">
    <property type="entry name" value="REC"/>
    <property type="match status" value="1"/>
</dbReference>
<dbReference type="GO" id="GO:0000160">
    <property type="term" value="P:phosphorelay signal transduction system"/>
    <property type="evidence" value="ECO:0007669"/>
    <property type="project" value="InterPro"/>
</dbReference>
<proteinExistence type="predicted"/>
<evidence type="ECO:0000256" key="1">
    <source>
        <dbReference type="ARBA" id="ARBA00022553"/>
    </source>
</evidence>
<name>A0A2T6BYE2_9FLAO</name>
<dbReference type="SMART" id="SM00421">
    <property type="entry name" value="HTH_LUXR"/>
    <property type="match status" value="1"/>
</dbReference>
<feature type="domain" description="Response regulatory" evidence="5">
    <location>
        <begin position="3"/>
        <end position="119"/>
    </location>
</feature>
<evidence type="ECO:0000256" key="3">
    <source>
        <dbReference type="PROSITE-ProRule" id="PRU00169"/>
    </source>
</evidence>
<keyword evidence="1 3" id="KW-0597">Phosphoprotein</keyword>
<evidence type="ECO:0000256" key="2">
    <source>
        <dbReference type="ARBA" id="ARBA00023125"/>
    </source>
</evidence>
<dbReference type="PANTHER" id="PTHR43214">
    <property type="entry name" value="TWO-COMPONENT RESPONSE REGULATOR"/>
    <property type="match status" value="1"/>
</dbReference>
<dbReference type="SUPFAM" id="SSF52172">
    <property type="entry name" value="CheY-like"/>
    <property type="match status" value="1"/>
</dbReference>
<sequence>MIKVIIADDHDIVIEGVKSLLKDSSNIVIVGEAKNGESAISLIKKSEIDIAILDISMPGISGIDVAIHIQERYPNVKILMLTMHDDPKFIKRTLRSGASGYILKNQVKQQLIEAIMELSKGNDYYGNKVKDIIMNMHKSEKVYGNVNFTTRELEVLKLIANGYSTPDIAKMLCRAKSTVDSHRKNLIEKTGLKNSKELICFAIKNGYD</sequence>
<evidence type="ECO:0000259" key="5">
    <source>
        <dbReference type="PROSITE" id="PS50110"/>
    </source>
</evidence>
<organism evidence="6 7">
    <name type="scientific">Kordia periserrulae</name>
    <dbReference type="NCBI Taxonomy" id="701523"/>
    <lineage>
        <taxon>Bacteria</taxon>
        <taxon>Pseudomonadati</taxon>
        <taxon>Bacteroidota</taxon>
        <taxon>Flavobacteriia</taxon>
        <taxon>Flavobacteriales</taxon>
        <taxon>Flavobacteriaceae</taxon>
        <taxon>Kordia</taxon>
    </lineage>
</organism>
<gene>
    <name evidence="6" type="ORF">C8N46_105251</name>
</gene>
<dbReference type="Pfam" id="PF00196">
    <property type="entry name" value="GerE"/>
    <property type="match status" value="1"/>
</dbReference>
<dbReference type="Pfam" id="PF00072">
    <property type="entry name" value="Response_reg"/>
    <property type="match status" value="1"/>
</dbReference>
<dbReference type="PROSITE" id="PS50043">
    <property type="entry name" value="HTH_LUXR_2"/>
    <property type="match status" value="1"/>
</dbReference>
<evidence type="ECO:0000313" key="6">
    <source>
        <dbReference type="EMBL" id="PTX61095.1"/>
    </source>
</evidence>
<evidence type="ECO:0000313" key="7">
    <source>
        <dbReference type="Proteomes" id="UP000244090"/>
    </source>
</evidence>
<evidence type="ECO:0000259" key="4">
    <source>
        <dbReference type="PROSITE" id="PS50043"/>
    </source>
</evidence>
<dbReference type="GO" id="GO:0003677">
    <property type="term" value="F:DNA binding"/>
    <property type="evidence" value="ECO:0007669"/>
    <property type="project" value="UniProtKB-KW"/>
</dbReference>
<reference evidence="6 7" key="1">
    <citation type="submission" date="2018-04" db="EMBL/GenBank/DDBJ databases">
        <title>Genomic Encyclopedia of Archaeal and Bacterial Type Strains, Phase II (KMG-II): from individual species to whole genera.</title>
        <authorList>
            <person name="Goeker M."/>
        </authorList>
    </citation>
    <scope>NUCLEOTIDE SEQUENCE [LARGE SCALE GENOMIC DNA]</scope>
    <source>
        <strain evidence="6 7">DSM 25731</strain>
    </source>
</reference>
<accession>A0A2T6BYE2</accession>
<dbReference type="SUPFAM" id="SSF46894">
    <property type="entry name" value="C-terminal effector domain of the bipartite response regulators"/>
    <property type="match status" value="1"/>
</dbReference>
<dbReference type="PROSITE" id="PS00622">
    <property type="entry name" value="HTH_LUXR_1"/>
    <property type="match status" value="1"/>
</dbReference>
<dbReference type="Proteomes" id="UP000244090">
    <property type="component" value="Unassembled WGS sequence"/>
</dbReference>
<dbReference type="InterPro" id="IPR011006">
    <property type="entry name" value="CheY-like_superfamily"/>
</dbReference>
<dbReference type="PANTHER" id="PTHR43214:SF43">
    <property type="entry name" value="TWO-COMPONENT RESPONSE REGULATOR"/>
    <property type="match status" value="1"/>
</dbReference>
<keyword evidence="7" id="KW-1185">Reference proteome</keyword>